<feature type="region of interest" description="Disordered" evidence="1">
    <location>
        <begin position="49"/>
        <end position="75"/>
    </location>
</feature>
<gene>
    <name evidence="2" type="ORF">EJ06DRAFT_133858</name>
</gene>
<dbReference type="Proteomes" id="UP000799640">
    <property type="component" value="Unassembled WGS sequence"/>
</dbReference>
<evidence type="ECO:0000256" key="1">
    <source>
        <dbReference type="SAM" id="MobiDB-lite"/>
    </source>
</evidence>
<evidence type="ECO:0000313" key="2">
    <source>
        <dbReference type="EMBL" id="KAF2397717.1"/>
    </source>
</evidence>
<accession>A0A6G1HPE3</accession>
<protein>
    <submittedName>
        <fullName evidence="2">Uncharacterized protein</fullName>
    </submittedName>
</protein>
<name>A0A6G1HPE3_9PEZI</name>
<reference evidence="2" key="1">
    <citation type="journal article" date="2020" name="Stud. Mycol.">
        <title>101 Dothideomycetes genomes: a test case for predicting lifestyles and emergence of pathogens.</title>
        <authorList>
            <person name="Haridas S."/>
            <person name="Albert R."/>
            <person name="Binder M."/>
            <person name="Bloem J."/>
            <person name="Labutti K."/>
            <person name="Salamov A."/>
            <person name="Andreopoulos B."/>
            <person name="Baker S."/>
            <person name="Barry K."/>
            <person name="Bills G."/>
            <person name="Bluhm B."/>
            <person name="Cannon C."/>
            <person name="Castanera R."/>
            <person name="Culley D."/>
            <person name="Daum C."/>
            <person name="Ezra D."/>
            <person name="Gonzalez J."/>
            <person name="Henrissat B."/>
            <person name="Kuo A."/>
            <person name="Liang C."/>
            <person name="Lipzen A."/>
            <person name="Lutzoni F."/>
            <person name="Magnuson J."/>
            <person name="Mondo S."/>
            <person name="Nolan M."/>
            <person name="Ohm R."/>
            <person name="Pangilinan J."/>
            <person name="Park H.-J."/>
            <person name="Ramirez L."/>
            <person name="Alfaro M."/>
            <person name="Sun H."/>
            <person name="Tritt A."/>
            <person name="Yoshinaga Y."/>
            <person name="Zwiers L.-H."/>
            <person name="Turgeon B."/>
            <person name="Goodwin S."/>
            <person name="Spatafora J."/>
            <person name="Crous P."/>
            <person name="Grigoriev I."/>
        </authorList>
    </citation>
    <scope>NUCLEOTIDE SEQUENCE</scope>
    <source>
        <strain evidence="2">CBS 262.69</strain>
    </source>
</reference>
<dbReference type="AlphaFoldDB" id="A0A6G1HPE3"/>
<dbReference type="EMBL" id="ML996702">
    <property type="protein sequence ID" value="KAF2397717.1"/>
    <property type="molecule type" value="Genomic_DNA"/>
</dbReference>
<evidence type="ECO:0000313" key="3">
    <source>
        <dbReference type="Proteomes" id="UP000799640"/>
    </source>
</evidence>
<sequence length="102" mass="11493">MTSTCASSNAHDPRKVAAEVILAHERAPTHQHLFLSFTPHLRRRYYHNERYKNPQTHRAASPDVGTPPTKSVKSLRVSRLAIPPRAQPTPTWATFIARPPPP</sequence>
<organism evidence="2 3">
    <name type="scientific">Trichodelitschia bisporula</name>
    <dbReference type="NCBI Taxonomy" id="703511"/>
    <lineage>
        <taxon>Eukaryota</taxon>
        <taxon>Fungi</taxon>
        <taxon>Dikarya</taxon>
        <taxon>Ascomycota</taxon>
        <taxon>Pezizomycotina</taxon>
        <taxon>Dothideomycetes</taxon>
        <taxon>Dothideomycetes incertae sedis</taxon>
        <taxon>Phaeotrichales</taxon>
        <taxon>Phaeotrichaceae</taxon>
        <taxon>Trichodelitschia</taxon>
    </lineage>
</organism>
<keyword evidence="3" id="KW-1185">Reference proteome</keyword>
<proteinExistence type="predicted"/>